<evidence type="ECO:0000256" key="7">
    <source>
        <dbReference type="ARBA" id="ARBA00022833"/>
    </source>
</evidence>
<feature type="domain" description="RING-CH-type" evidence="11">
    <location>
        <begin position="36"/>
        <end position="102"/>
    </location>
</feature>
<dbReference type="InterPro" id="IPR013083">
    <property type="entry name" value="Znf_RING/FYVE/PHD"/>
</dbReference>
<reference evidence="12" key="1">
    <citation type="submission" date="2015-04" db="EMBL/GenBank/DDBJ databases">
        <title>The genome sequence of the plant pathogenic Rhizarian Plasmodiophora brassicae reveals insights in its biotrophic life cycle and the origin of chitin synthesis.</title>
        <authorList>
            <person name="Schwelm A."/>
            <person name="Fogelqvist J."/>
            <person name="Knaust A."/>
            <person name="Julke S."/>
            <person name="Lilja T."/>
            <person name="Dhandapani V."/>
            <person name="Bonilla-Rosso G."/>
            <person name="Karlsson M."/>
            <person name="Shevchenko A."/>
            <person name="Choi S.R."/>
            <person name="Kim H.G."/>
            <person name="Park J.Y."/>
            <person name="Lim Y.P."/>
            <person name="Ludwig-Muller J."/>
            <person name="Dixelius C."/>
        </authorList>
    </citation>
    <scope>NUCLEOTIDE SEQUENCE</scope>
    <source>
        <tissue evidence="12">Potato root galls</tissue>
    </source>
</reference>
<evidence type="ECO:0000256" key="1">
    <source>
        <dbReference type="ARBA" id="ARBA00004141"/>
    </source>
</evidence>
<evidence type="ECO:0000256" key="5">
    <source>
        <dbReference type="ARBA" id="ARBA00022771"/>
    </source>
</evidence>
<keyword evidence="2" id="KW-0808">Transferase</keyword>
<dbReference type="PANTHER" id="PTHR46065:SF3">
    <property type="entry name" value="FI20425P1"/>
    <property type="match status" value="1"/>
</dbReference>
<evidence type="ECO:0000256" key="3">
    <source>
        <dbReference type="ARBA" id="ARBA00022692"/>
    </source>
</evidence>
<organism evidence="12">
    <name type="scientific">Spongospora subterranea</name>
    <dbReference type="NCBI Taxonomy" id="70186"/>
    <lineage>
        <taxon>Eukaryota</taxon>
        <taxon>Sar</taxon>
        <taxon>Rhizaria</taxon>
        <taxon>Endomyxa</taxon>
        <taxon>Phytomyxea</taxon>
        <taxon>Plasmodiophorida</taxon>
        <taxon>Plasmodiophoridae</taxon>
        <taxon>Spongospora</taxon>
    </lineage>
</organism>
<feature type="non-terminal residue" evidence="12">
    <location>
        <position position="1"/>
    </location>
</feature>
<dbReference type="AlphaFoldDB" id="A0A0H5RFQ8"/>
<sequence length="206" mass="23729">VDQGDIANNALPDPISNRLNQSINSRPVMATLPPSSPNNQDHTCRICLSAEVQDSNGVQSPLLHPCRCRGTQGSVHGLCLTKWLMVSLRHRCELCCFQYEIQFDYLSAMRLIFQGNLPHHWPRLLIHILYLIFLIRRIFTVVRGWSRPFPSLTRRFILAIAVVHTSLFVLADSHYVFHELRMWILQHPNISIIDDPFGARKSIRLK</sequence>
<evidence type="ECO:0000256" key="9">
    <source>
        <dbReference type="ARBA" id="ARBA00023136"/>
    </source>
</evidence>
<dbReference type="Gene3D" id="3.30.40.10">
    <property type="entry name" value="Zinc/RING finger domain, C3HC4 (zinc finger)"/>
    <property type="match status" value="1"/>
</dbReference>
<dbReference type="GO" id="GO:0016020">
    <property type="term" value="C:membrane"/>
    <property type="evidence" value="ECO:0007669"/>
    <property type="project" value="UniProtKB-SubCell"/>
</dbReference>
<keyword evidence="6" id="KW-0833">Ubl conjugation pathway</keyword>
<feature type="transmembrane region" description="Helical" evidence="10">
    <location>
        <begin position="124"/>
        <end position="145"/>
    </location>
</feature>
<keyword evidence="3 10" id="KW-0812">Transmembrane</keyword>
<keyword evidence="9 10" id="KW-0472">Membrane</keyword>
<comment type="subcellular location">
    <subcellularLocation>
        <location evidence="1">Membrane</location>
        <topology evidence="1">Multi-pass membrane protein</topology>
    </subcellularLocation>
</comment>
<evidence type="ECO:0000256" key="8">
    <source>
        <dbReference type="ARBA" id="ARBA00022989"/>
    </source>
</evidence>
<dbReference type="PROSITE" id="PS51292">
    <property type="entry name" value="ZF_RING_CH"/>
    <property type="match status" value="1"/>
</dbReference>
<dbReference type="GO" id="GO:0004842">
    <property type="term" value="F:ubiquitin-protein transferase activity"/>
    <property type="evidence" value="ECO:0007669"/>
    <property type="project" value="TreeGrafter"/>
</dbReference>
<dbReference type="SUPFAM" id="SSF57850">
    <property type="entry name" value="RING/U-box"/>
    <property type="match status" value="1"/>
</dbReference>
<dbReference type="GO" id="GO:0016567">
    <property type="term" value="P:protein ubiquitination"/>
    <property type="evidence" value="ECO:0007669"/>
    <property type="project" value="TreeGrafter"/>
</dbReference>
<accession>A0A0H5RFQ8</accession>
<feature type="transmembrane region" description="Helical" evidence="10">
    <location>
        <begin position="157"/>
        <end position="177"/>
    </location>
</feature>
<evidence type="ECO:0000256" key="6">
    <source>
        <dbReference type="ARBA" id="ARBA00022786"/>
    </source>
</evidence>
<evidence type="ECO:0000256" key="4">
    <source>
        <dbReference type="ARBA" id="ARBA00022723"/>
    </source>
</evidence>
<dbReference type="InterPro" id="IPR011016">
    <property type="entry name" value="Znf_RING-CH"/>
</dbReference>
<dbReference type="GO" id="GO:0008270">
    <property type="term" value="F:zinc ion binding"/>
    <property type="evidence" value="ECO:0007669"/>
    <property type="project" value="UniProtKB-KW"/>
</dbReference>
<keyword evidence="7" id="KW-0862">Zinc</keyword>
<name>A0A0H5RFQ8_9EUKA</name>
<evidence type="ECO:0000256" key="2">
    <source>
        <dbReference type="ARBA" id="ARBA00022679"/>
    </source>
</evidence>
<keyword evidence="4" id="KW-0479">Metal-binding</keyword>
<evidence type="ECO:0000259" key="11">
    <source>
        <dbReference type="PROSITE" id="PS51292"/>
    </source>
</evidence>
<dbReference type="EMBL" id="HACM01011940">
    <property type="protein sequence ID" value="CRZ12382.1"/>
    <property type="molecule type" value="Transcribed_RNA"/>
</dbReference>
<dbReference type="SMART" id="SM00744">
    <property type="entry name" value="RINGv"/>
    <property type="match status" value="1"/>
</dbReference>
<evidence type="ECO:0000313" key="12">
    <source>
        <dbReference type="EMBL" id="CRZ12382.1"/>
    </source>
</evidence>
<keyword evidence="5" id="KW-0863">Zinc-finger</keyword>
<dbReference type="PANTHER" id="PTHR46065">
    <property type="entry name" value="E3 UBIQUITIN-PROTEIN LIGASE MARCH 2/3 FAMILY MEMBER"/>
    <property type="match status" value="1"/>
</dbReference>
<evidence type="ECO:0000256" key="10">
    <source>
        <dbReference type="SAM" id="Phobius"/>
    </source>
</evidence>
<protein>
    <recommendedName>
        <fullName evidence="11">RING-CH-type domain-containing protein</fullName>
    </recommendedName>
</protein>
<keyword evidence="8 10" id="KW-1133">Transmembrane helix</keyword>
<proteinExistence type="predicted"/>
<dbReference type="Pfam" id="PF12906">
    <property type="entry name" value="RINGv"/>
    <property type="match status" value="1"/>
</dbReference>